<keyword evidence="1" id="KW-0147">Chitin-binding</keyword>
<feature type="domain" description="LysM" evidence="5">
    <location>
        <begin position="402"/>
        <end position="449"/>
    </location>
</feature>
<feature type="region of interest" description="Disordered" evidence="3">
    <location>
        <begin position="542"/>
        <end position="609"/>
    </location>
</feature>
<reference evidence="6 7" key="1">
    <citation type="submission" date="2019-10" db="EMBL/GenBank/DDBJ databases">
        <authorList>
            <person name="Palmer J.M."/>
        </authorList>
    </citation>
    <scope>NUCLEOTIDE SEQUENCE [LARGE SCALE GENOMIC DNA]</scope>
    <source>
        <strain evidence="6 7">TWF718</strain>
    </source>
</reference>
<evidence type="ECO:0000256" key="3">
    <source>
        <dbReference type="SAM" id="MobiDB-lite"/>
    </source>
</evidence>
<protein>
    <recommendedName>
        <fullName evidence="5">LysM domain-containing protein</fullName>
    </recommendedName>
</protein>
<evidence type="ECO:0000256" key="2">
    <source>
        <dbReference type="ARBA" id="ARBA00023026"/>
    </source>
</evidence>
<feature type="domain" description="LysM" evidence="5">
    <location>
        <begin position="312"/>
        <end position="358"/>
    </location>
</feature>
<dbReference type="AlphaFoldDB" id="A0AAN8ML06"/>
<feature type="domain" description="LysM" evidence="5">
    <location>
        <begin position="490"/>
        <end position="536"/>
    </location>
</feature>
<dbReference type="Gene3D" id="3.10.350.10">
    <property type="entry name" value="LysM domain"/>
    <property type="match status" value="6"/>
</dbReference>
<keyword evidence="4" id="KW-0732">Signal</keyword>
<feature type="domain" description="LysM" evidence="5">
    <location>
        <begin position="261"/>
        <end position="306"/>
    </location>
</feature>
<dbReference type="InterPro" id="IPR018392">
    <property type="entry name" value="LysM"/>
</dbReference>
<dbReference type="SMART" id="SM00257">
    <property type="entry name" value="LysM"/>
    <property type="match status" value="5"/>
</dbReference>
<evidence type="ECO:0000313" key="6">
    <source>
        <dbReference type="EMBL" id="KAK6333339.1"/>
    </source>
</evidence>
<feature type="compositionally biased region" description="Low complexity" evidence="3">
    <location>
        <begin position="554"/>
        <end position="599"/>
    </location>
</feature>
<evidence type="ECO:0000259" key="5">
    <source>
        <dbReference type="PROSITE" id="PS51782"/>
    </source>
</evidence>
<feature type="domain" description="LysM" evidence="5">
    <location>
        <begin position="616"/>
        <end position="662"/>
    </location>
</feature>
<keyword evidence="7" id="KW-1185">Reference proteome</keyword>
<dbReference type="Pfam" id="PF01476">
    <property type="entry name" value="LysM"/>
    <property type="match status" value="5"/>
</dbReference>
<dbReference type="InterPro" id="IPR036779">
    <property type="entry name" value="LysM_dom_sf"/>
</dbReference>
<dbReference type="Proteomes" id="UP001313282">
    <property type="component" value="Unassembled WGS sequence"/>
</dbReference>
<accession>A0AAN8ML06</accession>
<evidence type="ECO:0000313" key="7">
    <source>
        <dbReference type="Proteomes" id="UP001313282"/>
    </source>
</evidence>
<comment type="caution">
    <text evidence="6">The sequence shown here is derived from an EMBL/GenBank/DDBJ whole genome shotgun (WGS) entry which is preliminary data.</text>
</comment>
<dbReference type="GO" id="GO:0008061">
    <property type="term" value="F:chitin binding"/>
    <property type="evidence" value="ECO:0007669"/>
    <property type="project" value="UniProtKB-KW"/>
</dbReference>
<gene>
    <name evidence="6" type="ORF">TWF718_011154</name>
</gene>
<dbReference type="InterPro" id="IPR052210">
    <property type="entry name" value="LysM1-like"/>
</dbReference>
<evidence type="ECO:0000256" key="4">
    <source>
        <dbReference type="SAM" id="SignalP"/>
    </source>
</evidence>
<dbReference type="PANTHER" id="PTHR34997:SF16">
    <property type="entry name" value="LYSM DOMAIN-CONTAINING PROTEIN"/>
    <property type="match status" value="1"/>
</dbReference>
<feature type="domain" description="LysM" evidence="5">
    <location>
        <begin position="671"/>
        <end position="716"/>
    </location>
</feature>
<keyword evidence="2" id="KW-0843">Virulence</keyword>
<dbReference type="PROSITE" id="PS51782">
    <property type="entry name" value="LYSM"/>
    <property type="match status" value="6"/>
</dbReference>
<proteinExistence type="predicted"/>
<dbReference type="EMBL" id="JAVHNR010000009">
    <property type="protein sequence ID" value="KAK6333339.1"/>
    <property type="molecule type" value="Genomic_DNA"/>
</dbReference>
<organism evidence="6 7">
    <name type="scientific">Orbilia javanica</name>
    <dbReference type="NCBI Taxonomy" id="47235"/>
    <lineage>
        <taxon>Eukaryota</taxon>
        <taxon>Fungi</taxon>
        <taxon>Dikarya</taxon>
        <taxon>Ascomycota</taxon>
        <taxon>Pezizomycotina</taxon>
        <taxon>Orbiliomycetes</taxon>
        <taxon>Orbiliales</taxon>
        <taxon>Orbiliaceae</taxon>
        <taxon>Orbilia</taxon>
    </lineage>
</organism>
<name>A0AAN8ML06_9PEZI</name>
<evidence type="ECO:0000256" key="1">
    <source>
        <dbReference type="ARBA" id="ARBA00022669"/>
    </source>
</evidence>
<dbReference type="CDD" id="cd00118">
    <property type="entry name" value="LysM"/>
    <property type="match status" value="5"/>
</dbReference>
<feature type="signal peptide" evidence="4">
    <location>
        <begin position="1"/>
        <end position="23"/>
    </location>
</feature>
<dbReference type="SUPFAM" id="SSF54106">
    <property type="entry name" value="LysM domain"/>
    <property type="match status" value="5"/>
</dbReference>
<feature type="chain" id="PRO_5042880433" description="LysM domain-containing protein" evidence="4">
    <location>
        <begin position="24"/>
        <end position="719"/>
    </location>
</feature>
<dbReference type="PANTHER" id="PTHR34997">
    <property type="entry name" value="AM15"/>
    <property type="match status" value="1"/>
</dbReference>
<sequence>MSRLSFFTSLFTCVLLCAVTVSASFKFFDGPAGFGRTLNTPSLACASALNATVNCEEFLVLKAHKNDYNWGNETLQDQLCNPNCGSSLLSYSTGVASQCGTVNLTWEGLPNTYYGDRLKAYYDLICLKDDDGDYCVRKFKSNMLAKPQISNTFADEIDILELLNEAITDLMSDATNLGKKLVDLPNSFLCSQCHIKYFRQIQSSMYSNYDEKLAASWRAIQTKCSVTYPSNVQEWTLNPPIPPEQQLPPGSTANETCVSGDFHTVVSSDTCISISSLYSVNTYHLQILNGLFLDCSNLKVGDSLCLPGPCAVAYQVQEDDYCADIEVSHGMSLGDLVSYNPGLNGDCTNLWEDFTICLNSNGGEFTPTTIEGTVPTRVGEYATETIAPPGPTPDGTTPYCGKWYTVKEGDFCELISIAEGVTLDLFYKMNPFINNQTCDNLWVDTSYCVWPIEGWDIIDNAEPLPEITYTETTITAPAPTISGTTTHCYQWHERVEDHNCDELQATWGVTLEELRLWNPSINLDCSNLQTGKAYCVRGPLDDPVPSITDTSGPTRTRSTTTARTSNTSTTTSRATTTATTTTATATTTATTRTTTSSGFPAPPAPTGPGTTNQCRLWHETQAGDSCWAIYTEYGITFANLRAWNPVLDAGCTNLELGMAYCVEGPGGRCTEKYTVGPGDYCWKIWNDHGITETQFRTWNPDINESCDVWEGLAVCVAHS</sequence>